<dbReference type="EMBL" id="SACM01000002">
    <property type="protein sequence ID" value="RVT86251.1"/>
    <property type="molecule type" value="Genomic_DNA"/>
</dbReference>
<dbReference type="AlphaFoldDB" id="A0A437LLP4"/>
<comment type="caution">
    <text evidence="1">The sequence shown here is derived from an EMBL/GenBank/DDBJ whole genome shotgun (WGS) entry which is preliminary data.</text>
</comment>
<accession>A0A437LLP4</accession>
<reference evidence="1 2" key="1">
    <citation type="submission" date="2019-01" db="EMBL/GenBank/DDBJ databases">
        <authorList>
            <person name="Chen W.-M."/>
        </authorList>
    </citation>
    <scope>NUCLEOTIDE SEQUENCE [LARGE SCALE GENOMIC DNA]</scope>
    <source>
        <strain evidence="1 2">CCP-18</strain>
    </source>
</reference>
<protein>
    <submittedName>
        <fullName evidence="1">Uncharacterized protein</fullName>
    </submittedName>
</protein>
<proteinExistence type="predicted"/>
<dbReference type="RefSeq" id="WP_127682746.1">
    <property type="nucleotide sequence ID" value="NZ_SACM01000002.1"/>
</dbReference>
<name>A0A437LLP4_9BURK</name>
<organism evidence="1 2">
    <name type="scientific">Inhella crocodyli</name>
    <dbReference type="NCBI Taxonomy" id="2499851"/>
    <lineage>
        <taxon>Bacteria</taxon>
        <taxon>Pseudomonadati</taxon>
        <taxon>Pseudomonadota</taxon>
        <taxon>Betaproteobacteria</taxon>
        <taxon>Burkholderiales</taxon>
        <taxon>Sphaerotilaceae</taxon>
        <taxon>Inhella</taxon>
    </lineage>
</organism>
<gene>
    <name evidence="1" type="ORF">EOD73_09470</name>
</gene>
<dbReference type="Proteomes" id="UP000288587">
    <property type="component" value="Unassembled WGS sequence"/>
</dbReference>
<sequence length="79" mass="8842">MPTNAPNPSASLNPLGIVSHAQWAHERDLKPKTLNALRRDHPDLFPRALRRGNKWYATRAEFDAFIDALRGNTSAAQHA</sequence>
<evidence type="ECO:0000313" key="1">
    <source>
        <dbReference type="EMBL" id="RVT86251.1"/>
    </source>
</evidence>
<keyword evidence="2" id="KW-1185">Reference proteome</keyword>
<evidence type="ECO:0000313" key="2">
    <source>
        <dbReference type="Proteomes" id="UP000288587"/>
    </source>
</evidence>